<dbReference type="SUPFAM" id="SSF53790">
    <property type="entry name" value="Tetrapyrrole methylase"/>
    <property type="match status" value="1"/>
</dbReference>
<evidence type="ECO:0000256" key="5">
    <source>
        <dbReference type="ARBA" id="ARBA00022691"/>
    </source>
</evidence>
<keyword evidence="3 7" id="KW-0489">Methyltransferase</keyword>
<dbReference type="GO" id="GO:0004851">
    <property type="term" value="F:uroporphyrin-III C-methyltransferase activity"/>
    <property type="evidence" value="ECO:0007669"/>
    <property type="project" value="UniProtKB-EC"/>
</dbReference>
<evidence type="ECO:0000256" key="4">
    <source>
        <dbReference type="ARBA" id="ARBA00022679"/>
    </source>
</evidence>
<protein>
    <recommendedName>
        <fullName evidence="2">uroporphyrinogen-III C-methyltransferase</fullName>
        <ecNumber evidence="2">2.1.1.107</ecNumber>
    </recommendedName>
</protein>
<evidence type="ECO:0000256" key="3">
    <source>
        <dbReference type="ARBA" id="ARBA00022603"/>
    </source>
</evidence>
<dbReference type="InterPro" id="IPR050161">
    <property type="entry name" value="Siro_Cobalamin_biosynth"/>
</dbReference>
<dbReference type="AlphaFoldDB" id="A0A3R7VTQ7"/>
<dbReference type="Pfam" id="PF00590">
    <property type="entry name" value="TP_methylase"/>
    <property type="match status" value="1"/>
</dbReference>
<keyword evidence="6" id="KW-0627">Porphyrin biosynthesis</keyword>
<dbReference type="FunFam" id="3.40.1010.10:FF:000001">
    <property type="entry name" value="Siroheme synthase"/>
    <property type="match status" value="1"/>
</dbReference>
<organism evidence="9 10">
    <name type="scientific">Methanosalsum natronophilum</name>
    <dbReference type="NCBI Taxonomy" id="768733"/>
    <lineage>
        <taxon>Archaea</taxon>
        <taxon>Methanobacteriati</taxon>
        <taxon>Methanobacteriota</taxon>
        <taxon>Stenosarchaea group</taxon>
        <taxon>Methanomicrobia</taxon>
        <taxon>Methanosarcinales</taxon>
        <taxon>Methanosarcinaceae</taxon>
        <taxon>Methanosalsum</taxon>
    </lineage>
</organism>
<dbReference type="GO" id="GO:0019354">
    <property type="term" value="P:siroheme biosynthetic process"/>
    <property type="evidence" value="ECO:0007669"/>
    <property type="project" value="InterPro"/>
</dbReference>
<dbReference type="NCBIfam" id="NF004790">
    <property type="entry name" value="PRK06136.1"/>
    <property type="match status" value="1"/>
</dbReference>
<evidence type="ECO:0000256" key="7">
    <source>
        <dbReference type="RuleBase" id="RU003960"/>
    </source>
</evidence>
<keyword evidence="5" id="KW-0949">S-adenosyl-L-methionine</keyword>
<dbReference type="InterPro" id="IPR000878">
    <property type="entry name" value="4pyrrol_Mease"/>
</dbReference>
<dbReference type="InterPro" id="IPR003043">
    <property type="entry name" value="Uropor_MeTrfase_CS"/>
</dbReference>
<dbReference type="GO" id="GO:0032259">
    <property type="term" value="P:methylation"/>
    <property type="evidence" value="ECO:0007669"/>
    <property type="project" value="UniProtKB-KW"/>
</dbReference>
<evidence type="ECO:0000256" key="6">
    <source>
        <dbReference type="ARBA" id="ARBA00023244"/>
    </source>
</evidence>
<reference evidence="9 10" key="1">
    <citation type="submission" date="2018-08" db="EMBL/GenBank/DDBJ databases">
        <title>The metabolism and importance of syntrophic acetate oxidation coupled to methane or sulfide production in haloalkaline environments.</title>
        <authorList>
            <person name="Timmers P.H.A."/>
            <person name="Vavourakis C.D."/>
            <person name="Sorokin D.Y."/>
            <person name="Sinninghe Damste J.S."/>
            <person name="Muyzer G."/>
            <person name="Stams A.J.M."/>
            <person name="Plugge C.M."/>
        </authorList>
    </citation>
    <scope>NUCLEOTIDE SEQUENCE [LARGE SCALE GENOMIC DNA]</scope>
    <source>
        <strain evidence="9">MSAO_Arc3</strain>
    </source>
</reference>
<dbReference type="PANTHER" id="PTHR45790">
    <property type="entry name" value="SIROHEME SYNTHASE-RELATED"/>
    <property type="match status" value="1"/>
</dbReference>
<name>A0A3R7VTQ7_9EURY</name>
<dbReference type="FunFam" id="3.30.950.10:FF:000001">
    <property type="entry name" value="Siroheme synthase"/>
    <property type="match status" value="1"/>
</dbReference>
<dbReference type="InterPro" id="IPR014777">
    <property type="entry name" value="4pyrrole_Mease_sub1"/>
</dbReference>
<proteinExistence type="inferred from homology"/>
<dbReference type="PROSITE" id="PS00840">
    <property type="entry name" value="SUMT_2"/>
    <property type="match status" value="1"/>
</dbReference>
<evidence type="ECO:0000256" key="1">
    <source>
        <dbReference type="ARBA" id="ARBA00011738"/>
    </source>
</evidence>
<evidence type="ECO:0000259" key="8">
    <source>
        <dbReference type="Pfam" id="PF00590"/>
    </source>
</evidence>
<dbReference type="InterPro" id="IPR035996">
    <property type="entry name" value="4pyrrol_Methylase_sf"/>
</dbReference>
<dbReference type="Proteomes" id="UP000284763">
    <property type="component" value="Unassembled WGS sequence"/>
</dbReference>
<dbReference type="NCBIfam" id="TIGR01469">
    <property type="entry name" value="cobA_cysG_Cterm"/>
    <property type="match status" value="1"/>
</dbReference>
<dbReference type="EMBL" id="QZAB01000362">
    <property type="protein sequence ID" value="RQD84438.1"/>
    <property type="molecule type" value="Genomic_DNA"/>
</dbReference>
<dbReference type="Gene3D" id="3.30.950.10">
    <property type="entry name" value="Methyltransferase, Cobalt-precorrin-4 Transmethylase, Domain 2"/>
    <property type="match status" value="1"/>
</dbReference>
<dbReference type="InterPro" id="IPR006366">
    <property type="entry name" value="CobA/CysG_C"/>
</dbReference>
<keyword evidence="4 7" id="KW-0808">Transferase</keyword>
<comment type="similarity">
    <text evidence="7">Belongs to the precorrin methyltransferase family.</text>
</comment>
<sequence length="253" mass="27221">MMVDQGKVYLIGSGPGDPELMTIKARKLIDSADVIVFDQLPGKEILDSLPDKAEKVDAGKYAGNHKLTQDEINNILIQKAQEGKRVVRLKGGDPYIFGRGAEEAEELIKAGIDFEVVPGITSAIAVPAYAGIPITHRNHASMALFMTGHEDPTKEESGLDWEFLAGFEGTIVILMGVKMLEKNIGALIEHGKNPKTPIAIIERGTRPDQRVTISDLANIVDVAKEKGVKAPAITVIGDVVKISEVLGIMCACN</sequence>
<dbReference type="CDD" id="cd11642">
    <property type="entry name" value="SUMT"/>
    <property type="match status" value="1"/>
</dbReference>
<comment type="subunit">
    <text evidence="1">Homodimer.</text>
</comment>
<dbReference type="PANTHER" id="PTHR45790:SF3">
    <property type="entry name" value="S-ADENOSYL-L-METHIONINE-DEPENDENT UROPORPHYRINOGEN III METHYLTRANSFERASE, CHLOROPLASTIC"/>
    <property type="match status" value="1"/>
</dbReference>
<dbReference type="Gene3D" id="3.40.1010.10">
    <property type="entry name" value="Cobalt-precorrin-4 Transmethylase, Domain 1"/>
    <property type="match status" value="1"/>
</dbReference>
<comment type="caution">
    <text evidence="9">The sequence shown here is derived from an EMBL/GenBank/DDBJ whole genome shotgun (WGS) entry which is preliminary data.</text>
</comment>
<evidence type="ECO:0000313" key="9">
    <source>
        <dbReference type="EMBL" id="RQD84438.1"/>
    </source>
</evidence>
<accession>A0A3R7VTQ7</accession>
<evidence type="ECO:0000256" key="2">
    <source>
        <dbReference type="ARBA" id="ARBA00012162"/>
    </source>
</evidence>
<dbReference type="EC" id="2.1.1.107" evidence="2"/>
<dbReference type="PROSITE" id="PS00839">
    <property type="entry name" value="SUMT_1"/>
    <property type="match status" value="1"/>
</dbReference>
<dbReference type="InterPro" id="IPR014776">
    <property type="entry name" value="4pyrrole_Mease_sub2"/>
</dbReference>
<gene>
    <name evidence="9" type="primary">cobA</name>
    <name evidence="9" type="ORF">D5R95_05785</name>
</gene>
<evidence type="ECO:0000313" key="10">
    <source>
        <dbReference type="Proteomes" id="UP000284763"/>
    </source>
</evidence>
<feature type="domain" description="Tetrapyrrole methylase" evidence="8">
    <location>
        <begin position="7"/>
        <end position="219"/>
    </location>
</feature>